<dbReference type="SUPFAM" id="SSF56935">
    <property type="entry name" value="Porins"/>
    <property type="match status" value="1"/>
</dbReference>
<dbReference type="PROSITE" id="PS52016">
    <property type="entry name" value="TONB_DEPENDENT_REC_3"/>
    <property type="match status" value="1"/>
</dbReference>
<dbReference type="InterPro" id="IPR012910">
    <property type="entry name" value="Plug_dom"/>
</dbReference>
<evidence type="ECO:0000313" key="16">
    <source>
        <dbReference type="Proteomes" id="UP001321450"/>
    </source>
</evidence>
<sequence>MRTTYDQKFSLSAIAAAVLLQCQPALAEYEELPTLVVEGETMEPGTTALQPGTVGTLDAADLLKRVPGGNVNRNGPLTGIAQFRGLYGDRVAVNVDGMALKNAGPNSMDSRMSAIPSALIRSIKVYRGVTPVSVGLETMGGAVVAESRRAEFTDSKAWKPQLFGTFGWSQVNNGLYGGGMAGVANQNYRFHFSASHEDGDNYRYKDNRNVKYTSYDRQTYQAGFGFRRDGHEFGAAYNHKFTGSAGTPSLPMDIRWIRTDTVNADYAWRLSDTVKLKTAMFFQDADHEMTNYHMRNAPSDPARWRQNNTDVVAAGYKAALVWSDIGGGELEVGVDGDLATHNAKVTNPNDAAFFVNLYNDVNRNRYGAYAEWRGEPLERLTVNAGVRYRYTYMDAGKVDGTPAGTGAGAILRDRFNAADRRQDQHDVDIALDFNYRLNDNLNLALGLARKTHAPTYQQRYTWLPLESTGGLADGRVYVGNIGLDSEKSYEAVAGFDLNLPTLGVLQNVYFEPRAFYRYVNDYIQGQAVNPADLGLTAMQWNMFLNMVLPNGCPNNPGGNTTNCALRWSNIDAQLYGVDMQGGFAVGDHWRVDGLMTYTRGEKLSGKDDNLYRIAPLNGRVRLTYSIWDFAFSGEYVGALRQDKVARYNNERKTSDWSVVNLRLQYQPSYRYVQGLKLAFGVDNVFDNKYADHVNGINRVRESRIGVGNRVPNPGRNYYVTLNYTF</sequence>
<evidence type="ECO:0000256" key="11">
    <source>
        <dbReference type="RuleBase" id="RU003357"/>
    </source>
</evidence>
<dbReference type="GO" id="GO:0015344">
    <property type="term" value="F:siderophore uptake transmembrane transporter activity"/>
    <property type="evidence" value="ECO:0007669"/>
    <property type="project" value="TreeGrafter"/>
</dbReference>
<proteinExistence type="inferred from homology"/>
<comment type="subcellular location">
    <subcellularLocation>
        <location evidence="1 9">Cell outer membrane</location>
        <topology evidence="1 9">Multi-pass membrane protein</topology>
    </subcellularLocation>
</comment>
<feature type="chain" id="PRO_5043897048" evidence="12">
    <location>
        <begin position="28"/>
        <end position="725"/>
    </location>
</feature>
<dbReference type="RefSeq" id="WP_286293224.1">
    <property type="nucleotide sequence ID" value="NZ_AP024718.1"/>
</dbReference>
<keyword evidence="8 9" id="KW-0998">Cell outer membrane</keyword>
<keyword evidence="3 9" id="KW-1134">Transmembrane beta strand</keyword>
<feature type="short sequence motif" description="TonB C-terminal box" evidence="10">
    <location>
        <begin position="708"/>
        <end position="725"/>
    </location>
</feature>
<dbReference type="InterPro" id="IPR037066">
    <property type="entry name" value="Plug_dom_sf"/>
</dbReference>
<keyword evidence="2 9" id="KW-0813">Transport</keyword>
<dbReference type="Proteomes" id="UP001321450">
    <property type="component" value="Chromosome"/>
</dbReference>
<dbReference type="AlphaFoldDB" id="A0AAU9CVK1"/>
<evidence type="ECO:0000256" key="8">
    <source>
        <dbReference type="ARBA" id="ARBA00023237"/>
    </source>
</evidence>
<evidence type="ECO:0000256" key="7">
    <source>
        <dbReference type="ARBA" id="ARBA00023136"/>
    </source>
</evidence>
<accession>A0AAU9CVK1</accession>
<dbReference type="Pfam" id="PF00593">
    <property type="entry name" value="TonB_dep_Rec_b-barrel"/>
    <property type="match status" value="1"/>
</dbReference>
<dbReference type="InterPro" id="IPR010917">
    <property type="entry name" value="TonB_rcpt_CS"/>
</dbReference>
<dbReference type="GO" id="GO:0009279">
    <property type="term" value="C:cell outer membrane"/>
    <property type="evidence" value="ECO:0007669"/>
    <property type="project" value="UniProtKB-SubCell"/>
</dbReference>
<dbReference type="InterPro" id="IPR036942">
    <property type="entry name" value="Beta-barrel_TonB_sf"/>
</dbReference>
<protein>
    <submittedName>
        <fullName evidence="15">Iron complex outermembrane recepter protein</fullName>
    </submittedName>
</protein>
<name>A0AAU9CVK1_9GAMM</name>
<comment type="similarity">
    <text evidence="9 11">Belongs to the TonB-dependent receptor family.</text>
</comment>
<dbReference type="PANTHER" id="PTHR30069:SF49">
    <property type="entry name" value="OUTER MEMBRANE PROTEIN C"/>
    <property type="match status" value="1"/>
</dbReference>
<dbReference type="Gene3D" id="2.40.170.20">
    <property type="entry name" value="TonB-dependent receptor, beta-barrel domain"/>
    <property type="match status" value="1"/>
</dbReference>
<dbReference type="Pfam" id="PF07715">
    <property type="entry name" value="Plug"/>
    <property type="match status" value="1"/>
</dbReference>
<evidence type="ECO:0000259" key="13">
    <source>
        <dbReference type="Pfam" id="PF00593"/>
    </source>
</evidence>
<feature type="domain" description="TonB-dependent receptor plug" evidence="14">
    <location>
        <begin position="55"/>
        <end position="142"/>
    </location>
</feature>
<evidence type="ECO:0000259" key="14">
    <source>
        <dbReference type="Pfam" id="PF07715"/>
    </source>
</evidence>
<evidence type="ECO:0000256" key="2">
    <source>
        <dbReference type="ARBA" id="ARBA00022448"/>
    </source>
</evidence>
<feature type="domain" description="TonB-dependent receptor-like beta-barrel" evidence="13">
    <location>
        <begin position="205"/>
        <end position="684"/>
    </location>
</feature>
<dbReference type="PANTHER" id="PTHR30069">
    <property type="entry name" value="TONB-DEPENDENT OUTER MEMBRANE RECEPTOR"/>
    <property type="match status" value="1"/>
</dbReference>
<keyword evidence="6 11" id="KW-0798">TonB box</keyword>
<keyword evidence="7 9" id="KW-0472">Membrane</keyword>
<evidence type="ECO:0000256" key="5">
    <source>
        <dbReference type="ARBA" id="ARBA00022729"/>
    </source>
</evidence>
<dbReference type="KEGG" id="meiy:MIN45_P0522"/>
<dbReference type="EMBL" id="AP024718">
    <property type="protein sequence ID" value="BCX88154.1"/>
    <property type="molecule type" value="Genomic_DNA"/>
</dbReference>
<evidence type="ECO:0000313" key="15">
    <source>
        <dbReference type="EMBL" id="BCX88154.1"/>
    </source>
</evidence>
<evidence type="ECO:0000256" key="3">
    <source>
        <dbReference type="ARBA" id="ARBA00022452"/>
    </source>
</evidence>
<keyword evidence="16" id="KW-1185">Reference proteome</keyword>
<dbReference type="Gene3D" id="2.170.130.10">
    <property type="entry name" value="TonB-dependent receptor, plug domain"/>
    <property type="match status" value="1"/>
</dbReference>
<dbReference type="PROSITE" id="PS01156">
    <property type="entry name" value="TONB_DEPENDENT_REC_2"/>
    <property type="match status" value="1"/>
</dbReference>
<evidence type="ECO:0000256" key="9">
    <source>
        <dbReference type="PROSITE-ProRule" id="PRU01360"/>
    </source>
</evidence>
<evidence type="ECO:0000256" key="10">
    <source>
        <dbReference type="PROSITE-ProRule" id="PRU10144"/>
    </source>
</evidence>
<keyword evidence="4 9" id="KW-0812">Transmembrane</keyword>
<evidence type="ECO:0000256" key="6">
    <source>
        <dbReference type="ARBA" id="ARBA00023077"/>
    </source>
</evidence>
<feature type="signal peptide" evidence="12">
    <location>
        <begin position="1"/>
        <end position="27"/>
    </location>
</feature>
<gene>
    <name evidence="15" type="ORF">MIN45_P0522</name>
</gene>
<reference evidence="16" key="1">
    <citation type="journal article" date="2024" name="Int. J. Syst. Evol. Microbiol.">
        <title>Methylomarinovum tepidoasis sp. nov., a moderately thermophilic methanotroph of the family Methylothermaceae isolated from a deep-sea hydrothermal field.</title>
        <authorList>
            <person name="Hirayama H."/>
            <person name="Takaki Y."/>
            <person name="Abe M."/>
            <person name="Miyazaki M."/>
            <person name="Uematsu K."/>
            <person name="Matsui Y."/>
            <person name="Takai K."/>
        </authorList>
    </citation>
    <scope>NUCLEOTIDE SEQUENCE [LARGE SCALE GENOMIC DNA]</scope>
    <source>
        <strain evidence="16">IN45</strain>
    </source>
</reference>
<keyword evidence="5 12" id="KW-0732">Signal</keyword>
<evidence type="ECO:0000256" key="12">
    <source>
        <dbReference type="SAM" id="SignalP"/>
    </source>
</evidence>
<dbReference type="InterPro" id="IPR039426">
    <property type="entry name" value="TonB-dep_rcpt-like"/>
</dbReference>
<organism evidence="15 16">
    <name type="scientific">Methylomarinovum tepidoasis</name>
    <dbReference type="NCBI Taxonomy" id="2840183"/>
    <lineage>
        <taxon>Bacteria</taxon>
        <taxon>Pseudomonadati</taxon>
        <taxon>Pseudomonadota</taxon>
        <taxon>Gammaproteobacteria</taxon>
        <taxon>Methylococcales</taxon>
        <taxon>Methylothermaceae</taxon>
        <taxon>Methylomarinovum</taxon>
    </lineage>
</organism>
<dbReference type="InterPro" id="IPR000531">
    <property type="entry name" value="Beta-barrel_TonB"/>
</dbReference>
<evidence type="ECO:0000256" key="4">
    <source>
        <dbReference type="ARBA" id="ARBA00022692"/>
    </source>
</evidence>
<evidence type="ECO:0000256" key="1">
    <source>
        <dbReference type="ARBA" id="ARBA00004571"/>
    </source>
</evidence>
<dbReference type="GO" id="GO:0044718">
    <property type="term" value="P:siderophore transmembrane transport"/>
    <property type="evidence" value="ECO:0007669"/>
    <property type="project" value="TreeGrafter"/>
</dbReference>